<dbReference type="InterPro" id="IPR017853">
    <property type="entry name" value="GH"/>
</dbReference>
<dbReference type="EMBL" id="BSNK01000002">
    <property type="protein sequence ID" value="GLQ24967.1"/>
    <property type="molecule type" value="Genomic_DNA"/>
</dbReference>
<evidence type="ECO:0000256" key="4">
    <source>
        <dbReference type="ARBA" id="ARBA00022729"/>
    </source>
</evidence>
<proteinExistence type="inferred from homology"/>
<dbReference type="InterPro" id="IPR006311">
    <property type="entry name" value="TAT_signal"/>
</dbReference>
<keyword evidence="5 9" id="KW-0378">Hydrolase</keyword>
<evidence type="ECO:0000256" key="5">
    <source>
        <dbReference type="ARBA" id="ARBA00022801"/>
    </source>
</evidence>
<name>A0ABQ5VEV5_9PROT</name>
<dbReference type="PANTHER" id="PTHR31490">
    <property type="entry name" value="GLYCOSYL HYDROLASE"/>
    <property type="match status" value="1"/>
</dbReference>
<dbReference type="PROSITE" id="PS51760">
    <property type="entry name" value="GH10_2"/>
    <property type="match status" value="1"/>
</dbReference>
<organism evidence="11 12">
    <name type="scientific">Algimonas ampicilliniresistens</name>
    <dbReference type="NCBI Taxonomy" id="1298735"/>
    <lineage>
        <taxon>Bacteria</taxon>
        <taxon>Pseudomonadati</taxon>
        <taxon>Pseudomonadota</taxon>
        <taxon>Alphaproteobacteria</taxon>
        <taxon>Maricaulales</taxon>
        <taxon>Robiginitomaculaceae</taxon>
        <taxon>Algimonas</taxon>
    </lineage>
</organism>
<dbReference type="PANTHER" id="PTHR31490:SF88">
    <property type="entry name" value="BETA-XYLANASE"/>
    <property type="match status" value="1"/>
</dbReference>
<dbReference type="Pfam" id="PF00331">
    <property type="entry name" value="Glyco_hydro_10"/>
    <property type="match status" value="1"/>
</dbReference>
<reference evidence="11" key="2">
    <citation type="submission" date="2023-01" db="EMBL/GenBank/DDBJ databases">
        <title>Draft genome sequence of Algimonas ampicilliniresistens strain NBRC 108219.</title>
        <authorList>
            <person name="Sun Q."/>
            <person name="Mori K."/>
        </authorList>
    </citation>
    <scope>NUCLEOTIDE SEQUENCE</scope>
    <source>
        <strain evidence="11">NBRC 108219</strain>
    </source>
</reference>
<keyword evidence="6 9" id="KW-0119">Carbohydrate metabolism</keyword>
<gene>
    <name evidence="11" type="ORF">GCM10007853_28410</name>
</gene>
<dbReference type="SUPFAM" id="SSF51445">
    <property type="entry name" value="(Trans)glycosidases"/>
    <property type="match status" value="1"/>
</dbReference>
<dbReference type="SMART" id="SM00633">
    <property type="entry name" value="Glyco_10"/>
    <property type="match status" value="1"/>
</dbReference>
<comment type="catalytic activity">
    <reaction evidence="1 9">
        <text>Endohydrolysis of (1-&gt;4)-beta-D-xylosidic linkages in xylans.</text>
        <dbReference type="EC" id="3.2.1.8"/>
    </reaction>
</comment>
<sequence>MIGLTRRTMLAASAATTVLGGCGSIPSKHLDQRAIGLNAIAQSRGLRFGTAINSNALTDPAYLDIIKRDCGVLVAENEHKIYVVQGTEGPMQWDRPDAIVDFANQNNMAMRGHVLLWNRDDFLPGWMPDVGFDQASMAAYLDRYFTDMAMRYRGRIDSWDVVNETIDPGTGLPRDTLFTQTFGPDVIDWAFRKARSLMPDTQLVYNDYMIWEPWNEKHRMGILKLLEGFRARDVPIDAFGIQSHLGTGDGDVMEAYPDPQRREWRDFVDEIVGMDYELILSEFDVNDTRITADIAKRDAQVAAYGGAFLDMMLDYKEVGDVLAWGMADHYSWLQTWWPRKDGMRKRATLYDEDLNPKPLYDAVANSLRNAPVRPVRSPSAL</sequence>
<dbReference type="InterPro" id="IPR001000">
    <property type="entry name" value="GH10_dom"/>
</dbReference>
<feature type="domain" description="GH10" evidence="10">
    <location>
        <begin position="31"/>
        <end position="366"/>
    </location>
</feature>
<dbReference type="PROSITE" id="PS51318">
    <property type="entry name" value="TAT"/>
    <property type="match status" value="1"/>
</dbReference>
<evidence type="ECO:0000256" key="9">
    <source>
        <dbReference type="RuleBase" id="RU361174"/>
    </source>
</evidence>
<dbReference type="InterPro" id="IPR044846">
    <property type="entry name" value="GH10"/>
</dbReference>
<keyword evidence="3" id="KW-0858">Xylan degradation</keyword>
<keyword evidence="8 9" id="KW-0624">Polysaccharide degradation</keyword>
<dbReference type="EC" id="3.2.1.8" evidence="9"/>
<evidence type="ECO:0000313" key="11">
    <source>
        <dbReference type="EMBL" id="GLQ24967.1"/>
    </source>
</evidence>
<evidence type="ECO:0000256" key="3">
    <source>
        <dbReference type="ARBA" id="ARBA00022651"/>
    </source>
</evidence>
<dbReference type="Proteomes" id="UP001161391">
    <property type="component" value="Unassembled WGS sequence"/>
</dbReference>
<dbReference type="PROSITE" id="PS51257">
    <property type="entry name" value="PROKAR_LIPOPROTEIN"/>
    <property type="match status" value="1"/>
</dbReference>
<evidence type="ECO:0000256" key="8">
    <source>
        <dbReference type="ARBA" id="ARBA00023326"/>
    </source>
</evidence>
<dbReference type="RefSeq" id="WP_284391989.1">
    <property type="nucleotide sequence ID" value="NZ_BSNK01000002.1"/>
</dbReference>
<evidence type="ECO:0000256" key="6">
    <source>
        <dbReference type="ARBA" id="ARBA00023277"/>
    </source>
</evidence>
<keyword evidence="7 9" id="KW-0326">Glycosidase</keyword>
<comment type="caution">
    <text evidence="11">The sequence shown here is derived from an EMBL/GenBank/DDBJ whole genome shotgun (WGS) entry which is preliminary data.</text>
</comment>
<comment type="similarity">
    <text evidence="2 9">Belongs to the glycosyl hydrolase 10 (cellulase F) family.</text>
</comment>
<dbReference type="Gene3D" id="3.20.20.80">
    <property type="entry name" value="Glycosidases"/>
    <property type="match status" value="1"/>
</dbReference>
<evidence type="ECO:0000256" key="7">
    <source>
        <dbReference type="ARBA" id="ARBA00023295"/>
    </source>
</evidence>
<protein>
    <recommendedName>
        <fullName evidence="9">Beta-xylanase</fullName>
        <ecNumber evidence="9">3.2.1.8</ecNumber>
    </recommendedName>
</protein>
<evidence type="ECO:0000313" key="12">
    <source>
        <dbReference type="Proteomes" id="UP001161391"/>
    </source>
</evidence>
<accession>A0ABQ5VEV5</accession>
<evidence type="ECO:0000259" key="10">
    <source>
        <dbReference type="PROSITE" id="PS51760"/>
    </source>
</evidence>
<keyword evidence="4" id="KW-0732">Signal</keyword>
<reference evidence="11" key="1">
    <citation type="journal article" date="2014" name="Int. J. Syst. Evol. Microbiol.">
        <title>Complete genome of a new Firmicutes species belonging to the dominant human colonic microbiota ('Ruminococcus bicirculans') reveals two chromosomes and a selective capacity to utilize plant glucans.</title>
        <authorList>
            <consortium name="NISC Comparative Sequencing Program"/>
            <person name="Wegmann U."/>
            <person name="Louis P."/>
            <person name="Goesmann A."/>
            <person name="Henrissat B."/>
            <person name="Duncan S.H."/>
            <person name="Flint H.J."/>
        </authorList>
    </citation>
    <scope>NUCLEOTIDE SEQUENCE</scope>
    <source>
        <strain evidence="11">NBRC 108219</strain>
    </source>
</reference>
<evidence type="ECO:0000256" key="1">
    <source>
        <dbReference type="ARBA" id="ARBA00000681"/>
    </source>
</evidence>
<evidence type="ECO:0000256" key="2">
    <source>
        <dbReference type="ARBA" id="ARBA00007495"/>
    </source>
</evidence>
<keyword evidence="12" id="KW-1185">Reference proteome</keyword>
<dbReference type="PRINTS" id="PR00134">
    <property type="entry name" value="GLHYDRLASE10"/>
</dbReference>